<evidence type="ECO:0000313" key="3">
    <source>
        <dbReference type="EMBL" id="TFW33060.1"/>
    </source>
</evidence>
<gene>
    <name evidence="3" type="ORF">E4O92_07865</name>
</gene>
<dbReference type="Proteomes" id="UP000297258">
    <property type="component" value="Unassembled WGS sequence"/>
</dbReference>
<dbReference type="SUPFAM" id="SSF54427">
    <property type="entry name" value="NTF2-like"/>
    <property type="match status" value="1"/>
</dbReference>
<feature type="domain" description="DUF4440" evidence="2">
    <location>
        <begin position="34"/>
        <end position="141"/>
    </location>
</feature>
<keyword evidence="1" id="KW-0732">Signal</keyword>
<reference evidence="3 4" key="1">
    <citation type="submission" date="2019-03" db="EMBL/GenBank/DDBJ databases">
        <title>Draft genome of Massilia hortus sp. nov., a novel bacterial species of the Oxalobacteraceae family.</title>
        <authorList>
            <person name="Peta V."/>
            <person name="Raths R."/>
            <person name="Bucking H."/>
        </authorList>
    </citation>
    <scope>NUCLEOTIDE SEQUENCE [LARGE SCALE GENOMIC DNA]</scope>
    <source>
        <strain evidence="3 4">ONC3</strain>
    </source>
</reference>
<feature type="chain" id="PRO_5021453177" evidence="1">
    <location>
        <begin position="23"/>
        <end position="154"/>
    </location>
</feature>
<name>A0A4Y9T0Y0_9BURK</name>
<organism evidence="3 4">
    <name type="scientific">Massilia horti</name>
    <dbReference type="NCBI Taxonomy" id="2562153"/>
    <lineage>
        <taxon>Bacteria</taxon>
        <taxon>Pseudomonadati</taxon>
        <taxon>Pseudomonadota</taxon>
        <taxon>Betaproteobacteria</taxon>
        <taxon>Burkholderiales</taxon>
        <taxon>Oxalobacteraceae</taxon>
        <taxon>Telluria group</taxon>
        <taxon>Massilia</taxon>
    </lineage>
</organism>
<feature type="signal peptide" evidence="1">
    <location>
        <begin position="1"/>
        <end position="22"/>
    </location>
</feature>
<protein>
    <submittedName>
        <fullName evidence="3">DUF4440 domain-containing protein</fullName>
    </submittedName>
</protein>
<evidence type="ECO:0000313" key="4">
    <source>
        <dbReference type="Proteomes" id="UP000297258"/>
    </source>
</evidence>
<sequence length="154" mass="16864">MRLQSIFILLASFLLIATAGSAARVPNAELKKQVAAAERAFAATMKARDHAAFKNFIADEAVFFSGPGQPPLRGKVAVAEGWRQFFDEKAQAPFSWEPEEVEVVESGTLAYSGGPVYDPNGKVIARFNSIWRLEAPGVWKVVFDRGSQVCDCKK</sequence>
<comment type="caution">
    <text evidence="3">The sequence shown here is derived from an EMBL/GenBank/DDBJ whole genome shotgun (WGS) entry which is preliminary data.</text>
</comment>
<keyword evidence="4" id="KW-1185">Reference proteome</keyword>
<dbReference type="Gene3D" id="3.10.450.50">
    <property type="match status" value="1"/>
</dbReference>
<dbReference type="InterPro" id="IPR027843">
    <property type="entry name" value="DUF4440"/>
</dbReference>
<evidence type="ECO:0000256" key="1">
    <source>
        <dbReference type="SAM" id="SignalP"/>
    </source>
</evidence>
<dbReference type="InterPro" id="IPR032710">
    <property type="entry name" value="NTF2-like_dom_sf"/>
</dbReference>
<accession>A0A4Y9T0Y0</accession>
<dbReference type="EMBL" id="SPUM01000046">
    <property type="protein sequence ID" value="TFW33060.1"/>
    <property type="molecule type" value="Genomic_DNA"/>
</dbReference>
<proteinExistence type="predicted"/>
<dbReference type="OrthoDB" id="6385935at2"/>
<dbReference type="AlphaFoldDB" id="A0A4Y9T0Y0"/>
<evidence type="ECO:0000259" key="2">
    <source>
        <dbReference type="Pfam" id="PF14534"/>
    </source>
</evidence>
<dbReference type="Pfam" id="PF14534">
    <property type="entry name" value="DUF4440"/>
    <property type="match status" value="1"/>
</dbReference>